<evidence type="ECO:0000259" key="10">
    <source>
        <dbReference type="PROSITE" id="PS50202"/>
    </source>
</evidence>
<comment type="function">
    <text evidence="5 7">Central component in molecular interactions underlying sperm crawling. Forms an extensive filament system that extends from sperm villipoda, along the leading edge of the pseudopod.</text>
</comment>
<dbReference type="SUPFAM" id="SSF49354">
    <property type="entry name" value="PapD-like"/>
    <property type="match status" value="1"/>
</dbReference>
<reference evidence="11" key="1">
    <citation type="submission" date="2023-10" db="EMBL/GenBank/DDBJ databases">
        <title>Genome assembly of Pristionchus species.</title>
        <authorList>
            <person name="Yoshida K."/>
            <person name="Sommer R.J."/>
        </authorList>
    </citation>
    <scope>NUCLEOTIDE SEQUENCE</scope>
    <source>
        <strain evidence="11">RS5133</strain>
    </source>
</reference>
<dbReference type="InterPro" id="IPR000535">
    <property type="entry name" value="MSP_dom"/>
</dbReference>
<feature type="transmembrane region" description="Helical" evidence="9">
    <location>
        <begin position="37"/>
        <end position="62"/>
    </location>
</feature>
<dbReference type="EMBL" id="BTSY01000004">
    <property type="protein sequence ID" value="GMT24033.1"/>
    <property type="molecule type" value="Genomic_DNA"/>
</dbReference>
<dbReference type="PROSITE" id="PS50202">
    <property type="entry name" value="MSP"/>
    <property type="match status" value="1"/>
</dbReference>
<feature type="compositionally biased region" description="Polar residues" evidence="8">
    <location>
        <begin position="256"/>
        <end position="269"/>
    </location>
</feature>
<feature type="compositionally biased region" description="Basic and acidic residues" evidence="8">
    <location>
        <begin position="175"/>
        <end position="192"/>
    </location>
</feature>
<feature type="compositionally biased region" description="Polar residues" evidence="8">
    <location>
        <begin position="201"/>
        <end position="228"/>
    </location>
</feature>
<keyword evidence="9" id="KW-0472">Membrane</keyword>
<feature type="transmembrane region" description="Helical" evidence="9">
    <location>
        <begin position="68"/>
        <end position="85"/>
    </location>
</feature>
<evidence type="ECO:0000256" key="9">
    <source>
        <dbReference type="SAM" id="Phobius"/>
    </source>
</evidence>
<evidence type="ECO:0000313" key="12">
    <source>
        <dbReference type="Proteomes" id="UP001432322"/>
    </source>
</evidence>
<evidence type="ECO:0000256" key="4">
    <source>
        <dbReference type="ARBA" id="ARBA00023273"/>
    </source>
</evidence>
<dbReference type="Pfam" id="PF00635">
    <property type="entry name" value="Motile_Sperm"/>
    <property type="match status" value="1"/>
</dbReference>
<comment type="subcellular location">
    <subcellularLocation>
        <location evidence="6">Cell projection</location>
        <location evidence="6">Pseudopodium</location>
    </subcellularLocation>
    <subcellularLocation>
        <location evidence="1">Cytoplasm</location>
        <location evidence="1">Cytoskeleton</location>
    </subcellularLocation>
</comment>
<name>A0AAV5VXA6_9BILA</name>
<gene>
    <name evidence="11" type="ORF">PFISCL1PPCAC_15330</name>
</gene>
<feature type="non-terminal residue" evidence="11">
    <location>
        <position position="1"/>
    </location>
</feature>
<proteinExistence type="predicted"/>
<dbReference type="PANTHER" id="PTHR22920">
    <property type="entry name" value="MAJOR SPERM PROTEIN"/>
    <property type="match status" value="1"/>
</dbReference>
<feature type="region of interest" description="Disordered" evidence="8">
    <location>
        <begin position="175"/>
        <end position="271"/>
    </location>
</feature>
<keyword evidence="2" id="KW-0963">Cytoplasm</keyword>
<keyword evidence="9" id="KW-0812">Transmembrane</keyword>
<dbReference type="Gene3D" id="2.60.40.10">
    <property type="entry name" value="Immunoglobulins"/>
    <property type="match status" value="1"/>
</dbReference>
<dbReference type="GO" id="GO:0005856">
    <property type="term" value="C:cytoskeleton"/>
    <property type="evidence" value="ECO:0007669"/>
    <property type="project" value="UniProtKB-SubCell"/>
</dbReference>
<dbReference type="Proteomes" id="UP001432322">
    <property type="component" value="Unassembled WGS sequence"/>
</dbReference>
<organism evidence="11 12">
    <name type="scientific">Pristionchus fissidentatus</name>
    <dbReference type="NCBI Taxonomy" id="1538716"/>
    <lineage>
        <taxon>Eukaryota</taxon>
        <taxon>Metazoa</taxon>
        <taxon>Ecdysozoa</taxon>
        <taxon>Nematoda</taxon>
        <taxon>Chromadorea</taxon>
        <taxon>Rhabditida</taxon>
        <taxon>Rhabditina</taxon>
        <taxon>Diplogasteromorpha</taxon>
        <taxon>Diplogasteroidea</taxon>
        <taxon>Neodiplogasteridae</taxon>
        <taxon>Pristionchus</taxon>
    </lineage>
</organism>
<evidence type="ECO:0000256" key="3">
    <source>
        <dbReference type="ARBA" id="ARBA00023212"/>
    </source>
</evidence>
<dbReference type="GO" id="GO:0031143">
    <property type="term" value="C:pseudopodium"/>
    <property type="evidence" value="ECO:0007669"/>
    <property type="project" value="UniProtKB-SubCell"/>
</dbReference>
<evidence type="ECO:0000256" key="8">
    <source>
        <dbReference type="SAM" id="MobiDB-lite"/>
    </source>
</evidence>
<evidence type="ECO:0000256" key="1">
    <source>
        <dbReference type="ARBA" id="ARBA00004245"/>
    </source>
</evidence>
<accession>A0AAV5VXA6</accession>
<keyword evidence="4" id="KW-0966">Cell projection</keyword>
<keyword evidence="3 7" id="KW-0206">Cytoskeleton</keyword>
<comment type="caution">
    <text evidence="11">The sequence shown here is derived from an EMBL/GenBank/DDBJ whole genome shotgun (WGS) entry which is preliminary data.</text>
</comment>
<dbReference type="AlphaFoldDB" id="A0AAV5VXA6"/>
<sequence>LPPSHSFYAIMDPKAVEHVKEILHDKNRIWGQTMHQAATATGLAVEQIAALVAGLVSIYLTFGDHSRFLANFILIAIPLFIYTFAPQEKPKNELMIIYSACYAITTTLDPALQESIPAYYFVKVLFHLLLFLRPFCLAEKILVLWGQLQGTEEKKEEKSDDHKLFSKEELKKLFDRKAKSPPPEKPEGEKPPKTAAPSPWPQSTEVKSAQPKSPPQQVITAVSPSVAHQISDKPSVKGFRPVKGGNEMVDAPSNYRIDTTSSDASNSARSPLDGRGVGAYDIEWEPRNRIIFNAPFDYAHLTYHLKLKNVSRFAIAFAIKSNAIPRVTATPCSGIIKSGKFLYVAVTVQKMDVFDEVLVSKDRIAFEYVRVPEDTPKFEFKLLQQSNLKLRKNIYIKYNP</sequence>
<keyword evidence="9" id="KW-1133">Transmembrane helix</keyword>
<evidence type="ECO:0000256" key="2">
    <source>
        <dbReference type="ARBA" id="ARBA00022490"/>
    </source>
</evidence>
<feature type="domain" description="MSP" evidence="10">
    <location>
        <begin position="281"/>
        <end position="400"/>
    </location>
</feature>
<keyword evidence="12" id="KW-1185">Reference proteome</keyword>
<dbReference type="InterPro" id="IPR051155">
    <property type="entry name" value="Nematode_MSP"/>
</dbReference>
<protein>
    <recommendedName>
        <fullName evidence="7">Major sperm protein</fullName>
    </recommendedName>
</protein>
<evidence type="ECO:0000256" key="6">
    <source>
        <dbReference type="ARBA" id="ARBA00037818"/>
    </source>
</evidence>
<dbReference type="InterPro" id="IPR008962">
    <property type="entry name" value="PapD-like_sf"/>
</dbReference>
<evidence type="ECO:0000313" key="11">
    <source>
        <dbReference type="EMBL" id="GMT24033.1"/>
    </source>
</evidence>
<evidence type="ECO:0000256" key="7">
    <source>
        <dbReference type="RuleBase" id="RU003425"/>
    </source>
</evidence>
<dbReference type="InterPro" id="IPR013783">
    <property type="entry name" value="Ig-like_fold"/>
</dbReference>
<evidence type="ECO:0000256" key="5">
    <source>
        <dbReference type="ARBA" id="ARBA00037744"/>
    </source>
</evidence>
<dbReference type="PANTHER" id="PTHR22920:SF21">
    <property type="entry name" value="MAJOR SPERM PROTEIN"/>
    <property type="match status" value="1"/>
</dbReference>